<dbReference type="NCBIfam" id="NF033644">
    <property type="entry name" value="antiterm_UpxY"/>
    <property type="match status" value="1"/>
</dbReference>
<name>A0A9D9HSJ9_9BACT</name>
<organism evidence="6 7">
    <name type="scientific">Candidatus Gallipaludibacter merdavium</name>
    <dbReference type="NCBI Taxonomy" id="2840839"/>
    <lineage>
        <taxon>Bacteria</taxon>
        <taxon>Pseudomonadati</taxon>
        <taxon>Bacteroidota</taxon>
        <taxon>Bacteroidia</taxon>
        <taxon>Bacteroidales</taxon>
        <taxon>Candidatus Gallipaludibacter</taxon>
    </lineage>
</organism>
<evidence type="ECO:0000256" key="1">
    <source>
        <dbReference type="ARBA" id="ARBA00022814"/>
    </source>
</evidence>
<dbReference type="EMBL" id="JADIMG010000008">
    <property type="protein sequence ID" value="MBO8458964.1"/>
    <property type="molecule type" value="Genomic_DNA"/>
</dbReference>
<feature type="compositionally biased region" description="Polar residues" evidence="4">
    <location>
        <begin position="26"/>
        <end position="36"/>
    </location>
</feature>
<dbReference type="InterPro" id="IPR005824">
    <property type="entry name" value="KOW"/>
</dbReference>
<dbReference type="InterPro" id="IPR043425">
    <property type="entry name" value="NusG-like"/>
</dbReference>
<dbReference type="GO" id="GO:0031564">
    <property type="term" value="P:transcription antitermination"/>
    <property type="evidence" value="ECO:0007669"/>
    <property type="project" value="UniProtKB-KW"/>
</dbReference>
<keyword evidence="1" id="KW-0889">Transcription antitermination</keyword>
<reference evidence="6" key="1">
    <citation type="submission" date="2020-10" db="EMBL/GenBank/DDBJ databases">
        <authorList>
            <person name="Gilroy R."/>
        </authorList>
    </citation>
    <scope>NUCLEOTIDE SEQUENCE</scope>
    <source>
        <strain evidence="6">G3-3990</strain>
    </source>
</reference>
<reference evidence="6" key="2">
    <citation type="journal article" date="2021" name="PeerJ">
        <title>Extensive microbial diversity within the chicken gut microbiome revealed by metagenomics and culture.</title>
        <authorList>
            <person name="Gilroy R."/>
            <person name="Ravi A."/>
            <person name="Getino M."/>
            <person name="Pursley I."/>
            <person name="Horton D.L."/>
            <person name="Alikhan N.F."/>
            <person name="Baker D."/>
            <person name="Gharbi K."/>
            <person name="Hall N."/>
            <person name="Watson M."/>
            <person name="Adriaenssens E.M."/>
            <person name="Foster-Nyarko E."/>
            <person name="Jarju S."/>
            <person name="Secka A."/>
            <person name="Antonio M."/>
            <person name="Oren A."/>
            <person name="Chaudhuri R.R."/>
            <person name="La Ragione R."/>
            <person name="Hildebrand F."/>
            <person name="Pallen M.J."/>
        </authorList>
    </citation>
    <scope>NUCLEOTIDE SEQUENCE</scope>
    <source>
        <strain evidence="6">G3-3990</strain>
    </source>
</reference>
<dbReference type="SUPFAM" id="SSF50104">
    <property type="entry name" value="Translation proteins SH3-like domain"/>
    <property type="match status" value="1"/>
</dbReference>
<proteinExistence type="predicted"/>
<dbReference type="InterPro" id="IPR006645">
    <property type="entry name" value="NGN-like_dom"/>
</dbReference>
<dbReference type="Gene3D" id="3.30.70.940">
    <property type="entry name" value="NusG, N-terminal domain"/>
    <property type="match status" value="1"/>
</dbReference>
<dbReference type="Pfam" id="PF00467">
    <property type="entry name" value="KOW"/>
    <property type="match status" value="1"/>
</dbReference>
<evidence type="ECO:0000256" key="4">
    <source>
        <dbReference type="SAM" id="MobiDB-lite"/>
    </source>
</evidence>
<evidence type="ECO:0000259" key="5">
    <source>
        <dbReference type="SMART" id="SM00739"/>
    </source>
</evidence>
<evidence type="ECO:0000256" key="2">
    <source>
        <dbReference type="ARBA" id="ARBA00023015"/>
    </source>
</evidence>
<dbReference type="PANTHER" id="PTHR30265">
    <property type="entry name" value="RHO-INTERACTING TRANSCRIPTION TERMINATION FACTOR NUSG"/>
    <property type="match status" value="1"/>
</dbReference>
<dbReference type="InterPro" id="IPR008991">
    <property type="entry name" value="Translation_prot_SH3-like_sf"/>
</dbReference>
<dbReference type="AlphaFoldDB" id="A0A9D9HSJ9"/>
<dbReference type="Pfam" id="PF02357">
    <property type="entry name" value="NusG"/>
    <property type="match status" value="1"/>
</dbReference>
<protein>
    <submittedName>
        <fullName evidence="6">UpxY family transcription antiterminator</fullName>
    </submittedName>
</protein>
<feature type="domain" description="KOW" evidence="5">
    <location>
        <begin position="169"/>
        <end position="196"/>
    </location>
</feature>
<comment type="caution">
    <text evidence="6">The sequence shown here is derived from an EMBL/GenBank/DDBJ whole genome shotgun (WGS) entry which is preliminary data.</text>
</comment>
<sequence>MDTLSNVNTRRGEPYPRTPDLPPASSPDTQSLSSGVSVKYAPHPDKRWYVLRVTYNRIGKAYELLLGAKMETYFPNHYVYKTIQGKKKRVLEPLLPNIIFVYDTPGCVFSFVKNPLHNSFINFYLNHFKQDEYGKNPPLTVGYNEMMNFINLTSVDNEHIRVVDSEQCRYKSGDLVRVTEGDFKGVTGRVARVSGQQRVVVELEGLCLVATAYVPSGFLMKVE</sequence>
<accession>A0A9D9HSJ9</accession>
<dbReference type="SMART" id="SM00739">
    <property type="entry name" value="KOW"/>
    <property type="match status" value="1"/>
</dbReference>
<dbReference type="CDD" id="cd09895">
    <property type="entry name" value="NGN_SP_UpxY"/>
    <property type="match status" value="1"/>
</dbReference>
<feature type="compositionally biased region" description="Pro residues" evidence="4">
    <location>
        <begin position="16"/>
        <end position="25"/>
    </location>
</feature>
<dbReference type="SUPFAM" id="SSF82679">
    <property type="entry name" value="N-utilization substance G protein NusG, N-terminal domain"/>
    <property type="match status" value="1"/>
</dbReference>
<feature type="region of interest" description="Disordered" evidence="4">
    <location>
        <begin position="1"/>
        <end position="38"/>
    </location>
</feature>
<dbReference type="InterPro" id="IPR036735">
    <property type="entry name" value="NGN_dom_sf"/>
</dbReference>
<dbReference type="PANTHER" id="PTHR30265:SF4">
    <property type="entry name" value="KOW MOTIF FAMILY PROTEIN, EXPRESSED"/>
    <property type="match status" value="1"/>
</dbReference>
<evidence type="ECO:0000256" key="3">
    <source>
        <dbReference type="ARBA" id="ARBA00023163"/>
    </source>
</evidence>
<dbReference type="Proteomes" id="UP000823641">
    <property type="component" value="Unassembled WGS sequence"/>
</dbReference>
<keyword evidence="3" id="KW-0804">Transcription</keyword>
<dbReference type="GO" id="GO:0006354">
    <property type="term" value="P:DNA-templated transcription elongation"/>
    <property type="evidence" value="ECO:0007669"/>
    <property type="project" value="InterPro"/>
</dbReference>
<evidence type="ECO:0000313" key="6">
    <source>
        <dbReference type="EMBL" id="MBO8458964.1"/>
    </source>
</evidence>
<gene>
    <name evidence="6" type="ORF">IAA73_01310</name>
</gene>
<keyword evidence="2" id="KW-0805">Transcription regulation</keyword>
<evidence type="ECO:0000313" key="7">
    <source>
        <dbReference type="Proteomes" id="UP000823641"/>
    </source>
</evidence>